<organism evidence="2 3">
    <name type="scientific">Xylaria arbuscula</name>
    <dbReference type="NCBI Taxonomy" id="114810"/>
    <lineage>
        <taxon>Eukaryota</taxon>
        <taxon>Fungi</taxon>
        <taxon>Dikarya</taxon>
        <taxon>Ascomycota</taxon>
        <taxon>Pezizomycotina</taxon>
        <taxon>Sordariomycetes</taxon>
        <taxon>Xylariomycetidae</taxon>
        <taxon>Xylariales</taxon>
        <taxon>Xylariaceae</taxon>
        <taxon>Xylaria</taxon>
    </lineage>
</organism>
<gene>
    <name evidence="2" type="ORF">NPX13_g8723</name>
</gene>
<keyword evidence="1" id="KW-1133">Transmembrane helix</keyword>
<reference evidence="2" key="1">
    <citation type="submission" date="2022-07" db="EMBL/GenBank/DDBJ databases">
        <title>Genome Sequence of Xylaria arbuscula.</title>
        <authorList>
            <person name="Buettner E."/>
        </authorList>
    </citation>
    <scope>NUCLEOTIDE SEQUENCE</scope>
    <source>
        <strain evidence="2">VT107</strain>
    </source>
</reference>
<keyword evidence="3" id="KW-1185">Reference proteome</keyword>
<feature type="transmembrane region" description="Helical" evidence="1">
    <location>
        <begin position="69"/>
        <end position="86"/>
    </location>
</feature>
<comment type="caution">
    <text evidence="2">The sequence shown here is derived from an EMBL/GenBank/DDBJ whole genome shotgun (WGS) entry which is preliminary data.</text>
</comment>
<dbReference type="Proteomes" id="UP001148614">
    <property type="component" value="Unassembled WGS sequence"/>
</dbReference>
<proteinExistence type="predicted"/>
<accession>A0A9W8N823</accession>
<evidence type="ECO:0000313" key="3">
    <source>
        <dbReference type="Proteomes" id="UP001148614"/>
    </source>
</evidence>
<protein>
    <submittedName>
        <fullName evidence="2">Uncharacterized protein</fullName>
    </submittedName>
</protein>
<evidence type="ECO:0000256" key="1">
    <source>
        <dbReference type="SAM" id="Phobius"/>
    </source>
</evidence>
<dbReference type="AlphaFoldDB" id="A0A9W8N823"/>
<dbReference type="EMBL" id="JANPWZ010001968">
    <property type="protein sequence ID" value="KAJ3562019.1"/>
    <property type="molecule type" value="Genomic_DNA"/>
</dbReference>
<name>A0A9W8N823_9PEZI</name>
<keyword evidence="1" id="KW-0472">Membrane</keyword>
<evidence type="ECO:0000313" key="2">
    <source>
        <dbReference type="EMBL" id="KAJ3562019.1"/>
    </source>
</evidence>
<keyword evidence="1" id="KW-0812">Transmembrane</keyword>
<sequence>MYDAMNPVGGATYYAAQTASTVINERALFRCNTYNARMLFGARLRRSGTRNSAGTVCNVTTRTRLDRDGGFVGLGVVLMALIPAASE</sequence>